<dbReference type="NCBIfam" id="NF007955">
    <property type="entry name" value="PRK10674.1"/>
    <property type="match status" value="1"/>
</dbReference>
<evidence type="ECO:0000256" key="8">
    <source>
        <dbReference type="ARBA" id="ARBA00031671"/>
    </source>
</evidence>
<dbReference type="Pfam" id="PF00875">
    <property type="entry name" value="DNA_photolyase"/>
    <property type="match status" value="1"/>
</dbReference>
<dbReference type="InterPro" id="IPR036134">
    <property type="entry name" value="Crypto/Photolyase_FAD-like_sf"/>
</dbReference>
<dbReference type="InterPro" id="IPR014729">
    <property type="entry name" value="Rossmann-like_a/b/a_fold"/>
</dbReference>
<evidence type="ECO:0000259" key="15">
    <source>
        <dbReference type="PROSITE" id="PS51645"/>
    </source>
</evidence>
<dbReference type="RefSeq" id="WP_009574686.1">
    <property type="nucleotide sequence ID" value="NZ_AEIG01000011.1"/>
</dbReference>
<name>F3KZ50_9GAMM</name>
<dbReference type="Gene3D" id="3.40.50.620">
    <property type="entry name" value="HUPs"/>
    <property type="match status" value="1"/>
</dbReference>
<evidence type="ECO:0000256" key="6">
    <source>
        <dbReference type="ARBA" id="ARBA00022827"/>
    </source>
</evidence>
<dbReference type="InterPro" id="IPR002081">
    <property type="entry name" value="Cryptochrome/DNA_photolyase_1"/>
</dbReference>
<comment type="catalytic activity">
    <reaction evidence="9">
        <text>cyclobutadipyrimidine (in DNA) = 2 pyrimidine residues (in DNA).</text>
        <dbReference type="EC" id="4.1.99.3"/>
    </reaction>
</comment>
<evidence type="ECO:0000256" key="5">
    <source>
        <dbReference type="ARBA" id="ARBA00022630"/>
    </source>
</evidence>
<evidence type="ECO:0000313" key="17">
    <source>
        <dbReference type="Proteomes" id="UP000005615"/>
    </source>
</evidence>
<keyword evidence="7 14" id="KW-0157">Chromophore</keyword>
<keyword evidence="17" id="KW-1185">Reference proteome</keyword>
<dbReference type="InterPro" id="IPR036155">
    <property type="entry name" value="Crypto/Photolyase_N_sf"/>
</dbReference>
<dbReference type="FunFam" id="1.10.579.10:FF:000003">
    <property type="entry name" value="Deoxyribodipyrimidine photo-lyase"/>
    <property type="match status" value="1"/>
</dbReference>
<feature type="binding site" evidence="12">
    <location>
        <begin position="275"/>
        <end position="282"/>
    </location>
    <ligand>
        <name>FAD</name>
        <dbReference type="ChEBI" id="CHEBI:57692"/>
    </ligand>
</feature>
<feature type="site" description="Electron transfer via tryptophanyl radical" evidence="13">
    <location>
        <position position="360"/>
    </location>
</feature>
<dbReference type="Pfam" id="PF03441">
    <property type="entry name" value="FAD_binding_7"/>
    <property type="match status" value="1"/>
</dbReference>
<evidence type="ECO:0000256" key="4">
    <source>
        <dbReference type="ARBA" id="ARBA00014046"/>
    </source>
</evidence>
<dbReference type="OrthoDB" id="9772484at2"/>
<dbReference type="InterPro" id="IPR006050">
    <property type="entry name" value="DNA_photolyase_N"/>
</dbReference>
<dbReference type="EC" id="4.1.99.3" evidence="3"/>
<dbReference type="PROSITE" id="PS51645">
    <property type="entry name" value="PHR_CRY_ALPHA_BETA"/>
    <property type="match status" value="1"/>
</dbReference>
<keyword evidence="5 12" id="KW-0285">Flavoprotein</keyword>
<dbReference type="STRING" id="2518989.IMCC3088_161"/>
<comment type="caution">
    <text evidence="16">The sequence shown here is derived from an EMBL/GenBank/DDBJ whole genome shotgun (WGS) entry which is preliminary data.</text>
</comment>
<dbReference type="eggNOG" id="COG0415">
    <property type="taxonomic scope" value="Bacteria"/>
</dbReference>
<evidence type="ECO:0000256" key="12">
    <source>
        <dbReference type="PIRSR" id="PIRSR602081-1"/>
    </source>
</evidence>
<feature type="binding site" evidence="12">
    <location>
        <begin position="373"/>
        <end position="375"/>
    </location>
    <ligand>
        <name>FAD</name>
        <dbReference type="ChEBI" id="CHEBI:57692"/>
    </ligand>
</feature>
<comment type="similarity">
    <text evidence="14">Belongs to the DNA photolyase family.</text>
</comment>
<feature type="site" description="Electron transfer via tryptophanyl radical" evidence="13">
    <location>
        <position position="307"/>
    </location>
</feature>
<feature type="binding site" evidence="12">
    <location>
        <begin position="233"/>
        <end position="237"/>
    </location>
    <ligand>
        <name>FAD</name>
        <dbReference type="ChEBI" id="CHEBI:57692"/>
    </ligand>
</feature>
<accession>F3KZ50</accession>
<evidence type="ECO:0000256" key="7">
    <source>
        <dbReference type="ARBA" id="ARBA00022991"/>
    </source>
</evidence>
<evidence type="ECO:0000256" key="1">
    <source>
        <dbReference type="ARBA" id="ARBA00001932"/>
    </source>
</evidence>
<dbReference type="GO" id="GO:0003677">
    <property type="term" value="F:DNA binding"/>
    <property type="evidence" value="ECO:0007669"/>
    <property type="project" value="TreeGrafter"/>
</dbReference>
<dbReference type="InterPro" id="IPR005101">
    <property type="entry name" value="Cryptochr/Photolyase_FAD-bd"/>
</dbReference>
<evidence type="ECO:0000313" key="16">
    <source>
        <dbReference type="EMBL" id="EGG30537.1"/>
    </source>
</evidence>
<feature type="domain" description="Photolyase/cryptochrome alpha/beta" evidence="15">
    <location>
        <begin position="2"/>
        <end position="135"/>
    </location>
</feature>
<dbReference type="SUPFAM" id="SSF48173">
    <property type="entry name" value="Cryptochrome/photolyase FAD-binding domain"/>
    <property type="match status" value="1"/>
</dbReference>
<evidence type="ECO:0000256" key="9">
    <source>
        <dbReference type="ARBA" id="ARBA00033999"/>
    </source>
</evidence>
<sequence>MTRHLVWFRQDLRVYDNTALWHACLDPEADVIALFCATPQQWRLHDMAPVRERFLWRNLTALKERLGELNIPLVVKHCQTFEDCVQDVPTLCEALGVTNLYANCEYPVNEQKRDRAIREALADKVSCHWHHDFGIKPLGLLTKTGNPYTVFSPFKRAWIERWRADPAPIYPAPEPRRCSAAVPGSELLASDKQAMDQFWPAGEDAAMNRLAHFCEDRIDHYKAKRDLPAEPGTSELSPYLAAGVISPRVCLDAAIRANRGDIHEGRQGPDTWISELIWRDFYIHILDTYPRVSMNRCFRVEGEKIPWRNAPEDFAAWCEGRTGYPIVDAAMRQLVQTGWMHNRLRMLVAMFLTKQLLIDWREGERFFMQHLIDGDLGANNGGWQWAASTGTDAAPYFRIFNPITQSQKFDASGAFIRRFVPELRELSDKDIHMPAPLMRQSLASAYPEPVVELKFARERALAAFKSV</sequence>
<keyword evidence="6 12" id="KW-0274">FAD</keyword>
<keyword evidence="16" id="KW-0456">Lyase</keyword>
<dbReference type="GO" id="GO:0003904">
    <property type="term" value="F:deoxyribodipyrimidine photo-lyase activity"/>
    <property type="evidence" value="ECO:0007669"/>
    <property type="project" value="UniProtKB-EC"/>
</dbReference>
<reference evidence="16 17" key="1">
    <citation type="journal article" date="2011" name="J. Bacteriol.">
        <title>Genome sequence of strain IMCC3088, a proteorhodopsin-containing marine bacterium belonging to the OM60/NOR5 clade.</title>
        <authorList>
            <person name="Jang Y."/>
            <person name="Oh H.M."/>
            <person name="Kang I."/>
            <person name="Lee K."/>
            <person name="Yang S.J."/>
            <person name="Cho J.C."/>
        </authorList>
    </citation>
    <scope>NUCLEOTIDE SEQUENCE [LARGE SCALE GENOMIC DNA]</scope>
    <source>
        <strain evidence="16 17">IMCC3088</strain>
    </source>
</reference>
<dbReference type="GO" id="GO:0000719">
    <property type="term" value="P:photoreactive repair"/>
    <property type="evidence" value="ECO:0007669"/>
    <property type="project" value="UniProtKB-ARBA"/>
</dbReference>
<comment type="cofactor">
    <cofactor evidence="1">
        <name>(6R)-5,10-methylene-5,6,7,8-tetrahydrofolate</name>
        <dbReference type="ChEBI" id="CHEBI:15636"/>
    </cofactor>
</comment>
<dbReference type="PROSITE" id="PS00394">
    <property type="entry name" value="DNA_PHOTOLYASES_1_1"/>
    <property type="match status" value="1"/>
</dbReference>
<feature type="site" description="Electron transfer via tryptophanyl radical" evidence="13">
    <location>
        <position position="383"/>
    </location>
</feature>
<dbReference type="AlphaFoldDB" id="F3KZ50"/>
<evidence type="ECO:0000256" key="14">
    <source>
        <dbReference type="RuleBase" id="RU004182"/>
    </source>
</evidence>
<proteinExistence type="inferred from homology"/>
<comment type="function">
    <text evidence="10">Involved in repair of UV radiation-induced DNA damage. Catalyzes the light-dependent monomerization (300-600 nm) of cyclobutyl pyrimidine dimers (in cis-syn configuration), which are formed between adjacent bases on the same DNA strand upon exposure to ultraviolet radiation.</text>
</comment>
<evidence type="ECO:0000256" key="2">
    <source>
        <dbReference type="ARBA" id="ARBA00005862"/>
    </source>
</evidence>
<evidence type="ECO:0000256" key="10">
    <source>
        <dbReference type="ARBA" id="ARBA00059220"/>
    </source>
</evidence>
<feature type="binding site" evidence="12">
    <location>
        <position position="221"/>
    </location>
    <ligand>
        <name>FAD</name>
        <dbReference type="ChEBI" id="CHEBI:57692"/>
    </ligand>
</feature>
<feature type="binding site" evidence="12">
    <location>
        <position position="272"/>
    </location>
    <ligand>
        <name>FAD</name>
        <dbReference type="ChEBI" id="CHEBI:57692"/>
    </ligand>
</feature>
<dbReference type="Proteomes" id="UP000005615">
    <property type="component" value="Unassembled WGS sequence"/>
</dbReference>
<dbReference type="SUPFAM" id="SSF52425">
    <property type="entry name" value="Cryptochrome/photolyase, N-terminal domain"/>
    <property type="match status" value="1"/>
</dbReference>
<evidence type="ECO:0000256" key="3">
    <source>
        <dbReference type="ARBA" id="ARBA00013149"/>
    </source>
</evidence>
<comment type="cofactor">
    <cofactor evidence="12">
        <name>FAD</name>
        <dbReference type="ChEBI" id="CHEBI:57692"/>
    </cofactor>
    <text evidence="12">Binds 1 FAD per subunit.</text>
</comment>
<comment type="similarity">
    <text evidence="2">Belongs to the DNA photolyase class-1 family.</text>
</comment>
<organism evidence="16 17">
    <name type="scientific">Aequoribacter fuscus</name>
    <dbReference type="NCBI Taxonomy" id="2518989"/>
    <lineage>
        <taxon>Bacteria</taxon>
        <taxon>Pseudomonadati</taxon>
        <taxon>Pseudomonadota</taxon>
        <taxon>Gammaproteobacteria</taxon>
        <taxon>Cellvibrionales</taxon>
        <taxon>Halieaceae</taxon>
        <taxon>Aequoribacter</taxon>
    </lineage>
</organism>
<dbReference type="PANTHER" id="PTHR11455">
    <property type="entry name" value="CRYPTOCHROME"/>
    <property type="match status" value="1"/>
</dbReference>
<dbReference type="GO" id="GO:0071949">
    <property type="term" value="F:FAD binding"/>
    <property type="evidence" value="ECO:0007669"/>
    <property type="project" value="TreeGrafter"/>
</dbReference>
<dbReference type="Gene3D" id="1.10.579.10">
    <property type="entry name" value="DNA Cyclobutane Dipyrimidine Photolyase, subunit A, domain 3"/>
    <property type="match status" value="1"/>
</dbReference>
<protein>
    <recommendedName>
        <fullName evidence="4">Deoxyribodipyrimidine photo-lyase</fullName>
        <ecNumber evidence="3">4.1.99.3</ecNumber>
    </recommendedName>
    <alternativeName>
        <fullName evidence="8">DNA photolyase</fullName>
    </alternativeName>
    <alternativeName>
        <fullName evidence="11">Photoreactivating enzyme</fullName>
    </alternativeName>
</protein>
<evidence type="ECO:0000256" key="13">
    <source>
        <dbReference type="PIRSR" id="PIRSR602081-2"/>
    </source>
</evidence>
<dbReference type="EMBL" id="AEIG01000011">
    <property type="protein sequence ID" value="EGG30537.1"/>
    <property type="molecule type" value="Genomic_DNA"/>
</dbReference>
<dbReference type="PRINTS" id="PR00147">
    <property type="entry name" value="DNAPHOTLYASE"/>
</dbReference>
<evidence type="ECO:0000256" key="11">
    <source>
        <dbReference type="ARBA" id="ARBA00083107"/>
    </source>
</evidence>
<gene>
    <name evidence="16" type="ORF">IMCC3088_161</name>
</gene>
<dbReference type="GO" id="GO:0009416">
    <property type="term" value="P:response to light stimulus"/>
    <property type="evidence" value="ECO:0007669"/>
    <property type="project" value="TreeGrafter"/>
</dbReference>
<dbReference type="InterPro" id="IPR018394">
    <property type="entry name" value="DNA_photolyase_1_CS_C"/>
</dbReference>
<dbReference type="Gene3D" id="1.25.40.80">
    <property type="match status" value="1"/>
</dbReference>
<dbReference type="PANTHER" id="PTHR11455:SF9">
    <property type="entry name" value="CRYPTOCHROME CIRCADIAN CLOCK 5 ISOFORM X1"/>
    <property type="match status" value="1"/>
</dbReference>